<comment type="caution">
    <text evidence="1">The sequence shown here is derived from an EMBL/GenBank/DDBJ whole genome shotgun (WGS) entry which is preliminary data.</text>
</comment>
<name>A0A8S9ZW76_9BILA</name>
<organism evidence="1 2">
    <name type="scientific">Meloidogyne graminicola</name>
    <dbReference type="NCBI Taxonomy" id="189291"/>
    <lineage>
        <taxon>Eukaryota</taxon>
        <taxon>Metazoa</taxon>
        <taxon>Ecdysozoa</taxon>
        <taxon>Nematoda</taxon>
        <taxon>Chromadorea</taxon>
        <taxon>Rhabditida</taxon>
        <taxon>Tylenchina</taxon>
        <taxon>Tylenchomorpha</taxon>
        <taxon>Tylenchoidea</taxon>
        <taxon>Meloidogynidae</taxon>
        <taxon>Meloidogyninae</taxon>
        <taxon>Meloidogyne</taxon>
    </lineage>
</organism>
<dbReference type="AlphaFoldDB" id="A0A8S9ZW76"/>
<protein>
    <submittedName>
        <fullName evidence="1">CSN8_PSD8_EIF3K domain-containing protein</fullName>
    </submittedName>
</protein>
<proteinExistence type="predicted"/>
<sequence length="119" mass="13692">MSYAIILEMPTIESLHRQLLNEYSKGNFITVGRVILDIQKELIEIQLKKGVGPSLNLLKDYYEIKAIYFANEGKLIEFGQAIKEVEALYDAQMVMNDGKGILDSKQRDLIKLFEAYKNF</sequence>
<dbReference type="EMBL" id="JABEBT010000020">
    <property type="protein sequence ID" value="KAF7637393.1"/>
    <property type="molecule type" value="Genomic_DNA"/>
</dbReference>
<evidence type="ECO:0000313" key="2">
    <source>
        <dbReference type="Proteomes" id="UP000605970"/>
    </source>
</evidence>
<gene>
    <name evidence="1" type="ORF">Mgra_00003138</name>
</gene>
<accession>A0A8S9ZW76</accession>
<keyword evidence="2" id="KW-1185">Reference proteome</keyword>
<dbReference type="OrthoDB" id="10353382at2759"/>
<dbReference type="Proteomes" id="UP000605970">
    <property type="component" value="Unassembled WGS sequence"/>
</dbReference>
<reference evidence="1" key="1">
    <citation type="journal article" date="2020" name="Ecol. Evol.">
        <title>Genome structure and content of the rice root-knot nematode (Meloidogyne graminicola).</title>
        <authorList>
            <person name="Phan N.T."/>
            <person name="Danchin E.G.J."/>
            <person name="Klopp C."/>
            <person name="Perfus-Barbeoch L."/>
            <person name="Kozlowski D.K."/>
            <person name="Koutsovoulos G.D."/>
            <person name="Lopez-Roques C."/>
            <person name="Bouchez O."/>
            <person name="Zahm M."/>
            <person name="Besnard G."/>
            <person name="Bellafiore S."/>
        </authorList>
    </citation>
    <scope>NUCLEOTIDE SEQUENCE</scope>
    <source>
        <strain evidence="1">VN-18</strain>
    </source>
</reference>
<evidence type="ECO:0000313" key="1">
    <source>
        <dbReference type="EMBL" id="KAF7637393.1"/>
    </source>
</evidence>